<dbReference type="EMBL" id="CYRY02029468">
    <property type="protein sequence ID" value="VCX04162.1"/>
    <property type="molecule type" value="Genomic_DNA"/>
</dbReference>
<organism evidence="2 3">
    <name type="scientific">Gulo gulo</name>
    <name type="common">Wolverine</name>
    <name type="synonym">Gluton</name>
    <dbReference type="NCBI Taxonomy" id="48420"/>
    <lineage>
        <taxon>Eukaryota</taxon>
        <taxon>Metazoa</taxon>
        <taxon>Chordata</taxon>
        <taxon>Craniata</taxon>
        <taxon>Vertebrata</taxon>
        <taxon>Euteleostomi</taxon>
        <taxon>Mammalia</taxon>
        <taxon>Eutheria</taxon>
        <taxon>Laurasiatheria</taxon>
        <taxon>Carnivora</taxon>
        <taxon>Caniformia</taxon>
        <taxon>Musteloidea</taxon>
        <taxon>Mustelidae</taxon>
        <taxon>Guloninae</taxon>
        <taxon>Gulo</taxon>
    </lineage>
</organism>
<keyword evidence="3" id="KW-1185">Reference proteome</keyword>
<feature type="region of interest" description="Disordered" evidence="1">
    <location>
        <begin position="39"/>
        <end position="61"/>
    </location>
</feature>
<dbReference type="AlphaFoldDB" id="A0A9X9LYJ0"/>
<evidence type="ECO:0000313" key="3">
    <source>
        <dbReference type="Proteomes" id="UP000269945"/>
    </source>
</evidence>
<gene>
    <name evidence="2" type="ORF">BN2614_LOCUS1</name>
</gene>
<proteinExistence type="predicted"/>
<accession>A0A9X9LYJ0</accession>
<evidence type="ECO:0000256" key="1">
    <source>
        <dbReference type="SAM" id="MobiDB-lite"/>
    </source>
</evidence>
<dbReference type="Proteomes" id="UP000269945">
    <property type="component" value="Unassembled WGS sequence"/>
</dbReference>
<comment type="caution">
    <text evidence="2">The sequence shown here is derived from an EMBL/GenBank/DDBJ whole genome shotgun (WGS) entry which is preliminary data.</text>
</comment>
<protein>
    <submittedName>
        <fullName evidence="2">Uncharacterized protein</fullName>
    </submittedName>
</protein>
<evidence type="ECO:0000313" key="2">
    <source>
        <dbReference type="EMBL" id="VCX04162.1"/>
    </source>
</evidence>
<reference evidence="2 3" key="1">
    <citation type="submission" date="2018-10" db="EMBL/GenBank/DDBJ databases">
        <authorList>
            <person name="Ekblom R."/>
            <person name="Jareborg N."/>
        </authorList>
    </citation>
    <scope>NUCLEOTIDE SEQUENCE [LARGE SCALE GENOMIC DNA]</scope>
    <source>
        <tissue evidence="2">Muscle</tissue>
    </source>
</reference>
<sequence>RCLPSSFLEWPGRHWHQELKEGAIDLGRELEVMSLWDPHWKRPPRGQRVQSGAGEGDVSEA</sequence>
<name>A0A9X9LYJ0_GULGU</name>
<feature type="non-terminal residue" evidence="2">
    <location>
        <position position="1"/>
    </location>
</feature>